<dbReference type="AlphaFoldDB" id="A0AAV1R3I4"/>
<proteinExistence type="predicted"/>
<dbReference type="Proteomes" id="UP001314170">
    <property type="component" value="Unassembled WGS sequence"/>
</dbReference>
<comment type="caution">
    <text evidence="2">The sequence shown here is derived from an EMBL/GenBank/DDBJ whole genome shotgun (WGS) entry which is preliminary data.</text>
</comment>
<keyword evidence="3" id="KW-1185">Reference proteome</keyword>
<protein>
    <recommendedName>
        <fullName evidence="4">Secreted protein</fullName>
    </recommendedName>
</protein>
<keyword evidence="1" id="KW-0732">Signal</keyword>
<evidence type="ECO:0000313" key="3">
    <source>
        <dbReference type="Proteomes" id="UP001314170"/>
    </source>
</evidence>
<gene>
    <name evidence="2" type="ORF">DCAF_LOCUS4701</name>
</gene>
<organism evidence="2 3">
    <name type="scientific">Dovyalis caffra</name>
    <dbReference type="NCBI Taxonomy" id="77055"/>
    <lineage>
        <taxon>Eukaryota</taxon>
        <taxon>Viridiplantae</taxon>
        <taxon>Streptophyta</taxon>
        <taxon>Embryophyta</taxon>
        <taxon>Tracheophyta</taxon>
        <taxon>Spermatophyta</taxon>
        <taxon>Magnoliopsida</taxon>
        <taxon>eudicotyledons</taxon>
        <taxon>Gunneridae</taxon>
        <taxon>Pentapetalae</taxon>
        <taxon>rosids</taxon>
        <taxon>fabids</taxon>
        <taxon>Malpighiales</taxon>
        <taxon>Salicaceae</taxon>
        <taxon>Flacourtieae</taxon>
        <taxon>Dovyalis</taxon>
    </lineage>
</organism>
<dbReference type="EMBL" id="CAWUPB010000851">
    <property type="protein sequence ID" value="CAK7326994.1"/>
    <property type="molecule type" value="Genomic_DNA"/>
</dbReference>
<name>A0AAV1R3I4_9ROSI</name>
<evidence type="ECO:0000256" key="1">
    <source>
        <dbReference type="SAM" id="SignalP"/>
    </source>
</evidence>
<reference evidence="2 3" key="1">
    <citation type="submission" date="2024-01" db="EMBL/GenBank/DDBJ databases">
        <authorList>
            <person name="Waweru B."/>
        </authorList>
    </citation>
    <scope>NUCLEOTIDE SEQUENCE [LARGE SCALE GENOMIC DNA]</scope>
</reference>
<feature type="signal peptide" evidence="1">
    <location>
        <begin position="1"/>
        <end position="15"/>
    </location>
</feature>
<accession>A0AAV1R3I4</accession>
<feature type="chain" id="PRO_5043628864" description="Secreted protein" evidence="1">
    <location>
        <begin position="16"/>
        <end position="99"/>
    </location>
</feature>
<evidence type="ECO:0008006" key="4">
    <source>
        <dbReference type="Google" id="ProtNLM"/>
    </source>
</evidence>
<evidence type="ECO:0000313" key="2">
    <source>
        <dbReference type="EMBL" id="CAK7326994.1"/>
    </source>
</evidence>
<sequence>MGGGWSVSWLSLALAIANQLKPNQMDKHIETLVVLIQDPTLWTPSMAQNSPYLILFPLFFGKPSLVSLRSTSLSKCNMATDTRPWCFNGQYVRFLELHD</sequence>